<keyword evidence="1 6" id="KW-0645">Protease</keyword>
<keyword evidence="7" id="KW-0472">Membrane</keyword>
<feature type="domain" description="Peptidase M48" evidence="8">
    <location>
        <begin position="158"/>
        <end position="304"/>
    </location>
</feature>
<keyword evidence="7" id="KW-1133">Transmembrane helix</keyword>
<keyword evidence="10" id="KW-1185">Reference proteome</keyword>
<dbReference type="InterPro" id="IPR001915">
    <property type="entry name" value="Peptidase_M48"/>
</dbReference>
<comment type="caution">
    <text evidence="9">The sequence shown here is derived from an EMBL/GenBank/DDBJ whole genome shotgun (WGS) entry which is preliminary data.</text>
</comment>
<evidence type="ECO:0000313" key="10">
    <source>
        <dbReference type="Proteomes" id="UP000078543"/>
    </source>
</evidence>
<dbReference type="CDD" id="cd07332">
    <property type="entry name" value="M48C_Oma1_like"/>
    <property type="match status" value="1"/>
</dbReference>
<dbReference type="GO" id="GO:0004222">
    <property type="term" value="F:metalloendopeptidase activity"/>
    <property type="evidence" value="ECO:0007669"/>
    <property type="project" value="InterPro"/>
</dbReference>
<dbReference type="STRING" id="1437059.A6A05_10945"/>
<keyword evidence="7" id="KW-0812">Transmembrane</keyword>
<evidence type="ECO:0000256" key="6">
    <source>
        <dbReference type="RuleBase" id="RU003983"/>
    </source>
</evidence>
<keyword evidence="2" id="KW-0479">Metal-binding</keyword>
<dbReference type="GO" id="GO:0051603">
    <property type="term" value="P:proteolysis involved in protein catabolic process"/>
    <property type="evidence" value="ECO:0007669"/>
    <property type="project" value="TreeGrafter"/>
</dbReference>
<feature type="transmembrane region" description="Helical" evidence="7">
    <location>
        <begin position="80"/>
        <end position="100"/>
    </location>
</feature>
<evidence type="ECO:0000256" key="2">
    <source>
        <dbReference type="ARBA" id="ARBA00022723"/>
    </source>
</evidence>
<dbReference type="AlphaFoldDB" id="A0A178MR74"/>
<keyword evidence="3 6" id="KW-0378">Hydrolase</keyword>
<sequence length="335" mass="35684">MRGRFCDGRVALAHEVRVEIGERVLTIAALDGSALAHWPLAEIERDGAAFLCADATLTIDDPEDLSRRLPRPSRRTDKPWRLVALLAAAPALIVLIWLAIPPLARFAARHVPMEAEIAMGDSLHFQILKAWPACTGPEGGAALWSLTSRVNGSDQTRPRRVMVVDSPMVNAITLPGGTILILRGLVDKLDTPEQLAGVLAHEIGHVRRRDALAASVRAIGVGALAAIVVGDASGIVGTAAGSLLGFTYSRDDETEADAQALALLNRADIDPIGMARTFEMLEKIEGNVPEFLSSHPDSSARAAAFLADRQAGRAYRPALGPAQWQALKGMCGGQK</sequence>
<dbReference type="PANTHER" id="PTHR22726:SF1">
    <property type="entry name" value="METALLOENDOPEPTIDASE OMA1, MITOCHONDRIAL"/>
    <property type="match status" value="1"/>
</dbReference>
<keyword evidence="4 6" id="KW-0862">Zinc</keyword>
<dbReference type="Proteomes" id="UP000078543">
    <property type="component" value="Unassembled WGS sequence"/>
</dbReference>
<organism evidence="9 10">
    <name type="scientific">Magnetospirillum moscoviense</name>
    <dbReference type="NCBI Taxonomy" id="1437059"/>
    <lineage>
        <taxon>Bacteria</taxon>
        <taxon>Pseudomonadati</taxon>
        <taxon>Pseudomonadota</taxon>
        <taxon>Alphaproteobacteria</taxon>
        <taxon>Rhodospirillales</taxon>
        <taxon>Rhodospirillaceae</taxon>
        <taxon>Magnetospirillum</taxon>
    </lineage>
</organism>
<proteinExistence type="inferred from homology"/>
<dbReference type="GO" id="GO:0016020">
    <property type="term" value="C:membrane"/>
    <property type="evidence" value="ECO:0007669"/>
    <property type="project" value="TreeGrafter"/>
</dbReference>
<dbReference type="PANTHER" id="PTHR22726">
    <property type="entry name" value="METALLOENDOPEPTIDASE OMA1"/>
    <property type="match status" value="1"/>
</dbReference>
<reference evidence="9 10" key="1">
    <citation type="submission" date="2016-04" db="EMBL/GenBank/DDBJ databases">
        <title>Draft genome sequence of freshwater magnetotactic bacteria Magnetospirillum marisnigri SP-1 and Magnetospirillum moscoviense BB-1.</title>
        <authorList>
            <person name="Koziaeva V."/>
            <person name="Dziuba M.V."/>
            <person name="Ivanov T.M."/>
            <person name="Kuznetsov B."/>
            <person name="Grouzdev D.S."/>
        </authorList>
    </citation>
    <scope>NUCLEOTIDE SEQUENCE [LARGE SCALE GENOMIC DNA]</scope>
    <source>
        <strain evidence="9 10">BB-1</strain>
    </source>
</reference>
<dbReference type="EMBL" id="LWQU01000131">
    <property type="protein sequence ID" value="OAN51376.1"/>
    <property type="molecule type" value="Genomic_DNA"/>
</dbReference>
<dbReference type="InterPro" id="IPR051156">
    <property type="entry name" value="Mito/Outer_Membr_Metalloprot"/>
</dbReference>
<evidence type="ECO:0000256" key="1">
    <source>
        <dbReference type="ARBA" id="ARBA00022670"/>
    </source>
</evidence>
<dbReference type="RefSeq" id="WP_068499577.1">
    <property type="nucleotide sequence ID" value="NZ_LWQU01000131.1"/>
</dbReference>
<comment type="similarity">
    <text evidence="6">Belongs to the peptidase M48 family.</text>
</comment>
<evidence type="ECO:0000256" key="7">
    <source>
        <dbReference type="SAM" id="Phobius"/>
    </source>
</evidence>
<evidence type="ECO:0000256" key="3">
    <source>
        <dbReference type="ARBA" id="ARBA00022801"/>
    </source>
</evidence>
<comment type="cofactor">
    <cofactor evidence="6">
        <name>Zn(2+)</name>
        <dbReference type="ChEBI" id="CHEBI:29105"/>
    </cofactor>
    <text evidence="6">Binds 1 zinc ion per subunit.</text>
</comment>
<name>A0A178MR74_9PROT</name>
<evidence type="ECO:0000256" key="4">
    <source>
        <dbReference type="ARBA" id="ARBA00022833"/>
    </source>
</evidence>
<gene>
    <name evidence="9" type="ORF">A6A05_10945</name>
</gene>
<keyword evidence="5 6" id="KW-0482">Metalloprotease</keyword>
<dbReference type="OrthoDB" id="9810445at2"/>
<dbReference type="Pfam" id="PF01435">
    <property type="entry name" value="Peptidase_M48"/>
    <property type="match status" value="1"/>
</dbReference>
<dbReference type="GO" id="GO:0046872">
    <property type="term" value="F:metal ion binding"/>
    <property type="evidence" value="ECO:0007669"/>
    <property type="project" value="UniProtKB-KW"/>
</dbReference>
<dbReference type="Gene3D" id="3.30.2010.10">
    <property type="entry name" value="Metalloproteases ('zincins'), catalytic domain"/>
    <property type="match status" value="1"/>
</dbReference>
<evidence type="ECO:0000256" key="5">
    <source>
        <dbReference type="ARBA" id="ARBA00023049"/>
    </source>
</evidence>
<evidence type="ECO:0000259" key="8">
    <source>
        <dbReference type="Pfam" id="PF01435"/>
    </source>
</evidence>
<accession>A0A178MR74</accession>
<evidence type="ECO:0000313" key="9">
    <source>
        <dbReference type="EMBL" id="OAN51376.1"/>
    </source>
</evidence>
<protein>
    <recommendedName>
        <fullName evidence="8">Peptidase M48 domain-containing protein</fullName>
    </recommendedName>
</protein>